<name>A0A4Q7DZ79_9CYAN</name>
<keyword evidence="2" id="KW-0472">Membrane</keyword>
<dbReference type="RefSeq" id="WP_063776203.1">
    <property type="nucleotide sequence ID" value="NZ_QVFV01000011.1"/>
</dbReference>
<dbReference type="OrthoDB" id="9790659at2"/>
<feature type="region of interest" description="Disordered" evidence="1">
    <location>
        <begin position="335"/>
        <end position="359"/>
    </location>
</feature>
<evidence type="ECO:0000313" key="3">
    <source>
        <dbReference type="EMBL" id="RZM74827.1"/>
    </source>
</evidence>
<keyword evidence="2" id="KW-0812">Transmembrane</keyword>
<evidence type="ECO:0000313" key="4">
    <source>
        <dbReference type="Proteomes" id="UP000292459"/>
    </source>
</evidence>
<gene>
    <name evidence="3" type="ORF">DYY88_22560</name>
</gene>
<feature type="transmembrane region" description="Helical" evidence="2">
    <location>
        <begin position="68"/>
        <end position="91"/>
    </location>
</feature>
<keyword evidence="4" id="KW-1185">Reference proteome</keyword>
<proteinExistence type="predicted"/>
<dbReference type="Pfam" id="PF04087">
    <property type="entry name" value="DUF389"/>
    <property type="match status" value="1"/>
</dbReference>
<reference evidence="3 4" key="1">
    <citation type="submission" date="2018-11" db="EMBL/GenBank/DDBJ databases">
        <title>Whole genome sequencing of an environmental sample.</title>
        <authorList>
            <person name="Sarangi A.N."/>
            <person name="Singh D."/>
            <person name="Tripathy S."/>
        </authorList>
    </citation>
    <scope>NUCLEOTIDE SEQUENCE [LARGE SCALE GENOMIC DNA]</scope>
    <source>
        <strain evidence="3 4">Lakshadweep</strain>
    </source>
</reference>
<dbReference type="PANTHER" id="PTHR20992:SF9">
    <property type="entry name" value="AT15442P-RELATED"/>
    <property type="match status" value="1"/>
</dbReference>
<organism evidence="3 4">
    <name type="scientific">Leptolyngbya iicbica LK</name>
    <dbReference type="NCBI Taxonomy" id="2294035"/>
    <lineage>
        <taxon>Bacteria</taxon>
        <taxon>Bacillati</taxon>
        <taxon>Cyanobacteriota</taxon>
        <taxon>Cyanophyceae</taxon>
        <taxon>Leptolyngbyales</taxon>
        <taxon>Leptolyngbyaceae</taxon>
        <taxon>Leptolyngbya group</taxon>
        <taxon>Leptolyngbya</taxon>
        <taxon>Leptolyngbya iicbica</taxon>
    </lineage>
</organism>
<feature type="transmembrane region" description="Helical" evidence="2">
    <location>
        <begin position="230"/>
        <end position="252"/>
    </location>
</feature>
<feature type="transmembrane region" description="Helical" evidence="2">
    <location>
        <begin position="192"/>
        <end position="218"/>
    </location>
</feature>
<accession>A0A4Q7DZ79</accession>
<comment type="caution">
    <text evidence="3">The sequence shown here is derived from an EMBL/GenBank/DDBJ whole genome shotgun (WGS) entry which is preliminary data.</text>
</comment>
<feature type="transmembrane region" description="Helical" evidence="2">
    <location>
        <begin position="164"/>
        <end position="186"/>
    </location>
</feature>
<evidence type="ECO:0000256" key="2">
    <source>
        <dbReference type="SAM" id="Phobius"/>
    </source>
</evidence>
<dbReference type="Proteomes" id="UP000292459">
    <property type="component" value="Unassembled WGS sequence"/>
</dbReference>
<dbReference type="PANTHER" id="PTHR20992">
    <property type="entry name" value="AT15442P-RELATED"/>
    <property type="match status" value="1"/>
</dbReference>
<sequence length="359" mass="39212">MNRSAIIEQFQRFRRKYLSAGRRVSPQQLKYMTDSLSDESRLGNSFLILTLGSCMIATFGLLANSTAVIIGAMLIAPLMLPIRGLSFGILEGDESLIRTGAKAIIIGTGVAIAVSMVLGMVVNLSGYGSEVWGRTQPTLLDLGIAITAGALAGYAKIEAKISSSLAGTAIAVALMPPLCVVGLWLAKFELRWAWGALVLYLTNLLGITLACMLVFFWAGYSPVIKARRPLIWTTAITSLLTLPLGITSYRLIVQDRLESNLQAALLDGTLTFQRLELASLETDWFPNPPEVRLLVYANEPVTPVQVNLLEEFVADEMGRRFTLIFQVAQLERVTSEPTRSMDDADSLPLMPSTSPWQQN</sequence>
<dbReference type="AlphaFoldDB" id="A0A4Q7DZ79"/>
<protein>
    <submittedName>
        <fullName evidence="3">TIGR00341 family protein</fullName>
    </submittedName>
</protein>
<feature type="transmembrane region" description="Helical" evidence="2">
    <location>
        <begin position="139"/>
        <end position="157"/>
    </location>
</feature>
<feature type="transmembrane region" description="Helical" evidence="2">
    <location>
        <begin position="103"/>
        <end position="127"/>
    </location>
</feature>
<evidence type="ECO:0000256" key="1">
    <source>
        <dbReference type="SAM" id="MobiDB-lite"/>
    </source>
</evidence>
<feature type="transmembrane region" description="Helical" evidence="2">
    <location>
        <begin position="42"/>
        <end position="62"/>
    </location>
</feature>
<dbReference type="NCBIfam" id="TIGR00341">
    <property type="entry name" value="TIGR00341 family protein"/>
    <property type="match status" value="1"/>
</dbReference>
<dbReference type="InterPro" id="IPR005240">
    <property type="entry name" value="DUF389"/>
</dbReference>
<dbReference type="EMBL" id="QVFV01000011">
    <property type="protein sequence ID" value="RZM74827.1"/>
    <property type="molecule type" value="Genomic_DNA"/>
</dbReference>
<keyword evidence="2" id="KW-1133">Transmembrane helix</keyword>